<feature type="region of interest" description="Disordered" evidence="1">
    <location>
        <begin position="238"/>
        <end position="277"/>
    </location>
</feature>
<feature type="compositionally biased region" description="Polar residues" evidence="1">
    <location>
        <begin position="573"/>
        <end position="585"/>
    </location>
</feature>
<feature type="compositionally biased region" description="Basic and acidic residues" evidence="1">
    <location>
        <begin position="238"/>
        <end position="249"/>
    </location>
</feature>
<dbReference type="OrthoDB" id="3786931at2759"/>
<feature type="compositionally biased region" description="Basic and acidic residues" evidence="1">
    <location>
        <begin position="478"/>
        <end position="497"/>
    </location>
</feature>
<organism evidence="2 3">
    <name type="scientific">Hymenoscyphus albidus</name>
    <dbReference type="NCBI Taxonomy" id="595503"/>
    <lineage>
        <taxon>Eukaryota</taxon>
        <taxon>Fungi</taxon>
        <taxon>Dikarya</taxon>
        <taxon>Ascomycota</taxon>
        <taxon>Pezizomycotina</taxon>
        <taxon>Leotiomycetes</taxon>
        <taxon>Helotiales</taxon>
        <taxon>Helotiaceae</taxon>
        <taxon>Hymenoscyphus</taxon>
    </lineage>
</organism>
<feature type="compositionally biased region" description="Acidic residues" evidence="1">
    <location>
        <begin position="319"/>
        <end position="330"/>
    </location>
</feature>
<dbReference type="EMBL" id="CAJVRM010000025">
    <property type="protein sequence ID" value="CAG8971631.1"/>
    <property type="molecule type" value="Genomic_DNA"/>
</dbReference>
<name>A0A9N9LHG3_9HELO</name>
<evidence type="ECO:0000313" key="3">
    <source>
        <dbReference type="Proteomes" id="UP000701801"/>
    </source>
</evidence>
<feature type="compositionally biased region" description="Low complexity" evidence="1">
    <location>
        <begin position="544"/>
        <end position="554"/>
    </location>
</feature>
<feature type="compositionally biased region" description="Polar residues" evidence="1">
    <location>
        <begin position="268"/>
        <end position="277"/>
    </location>
</feature>
<sequence length="585" mass="65977">MSASRQHRTSNTNVTTAERISELTNEDVRNLTLLLHIKRGATADEAWFKERTRVMSKLPSKLLKPTSPFSLLGLKLHVGGEQATLCKCHKALNPRLIRCIFIQLRKEVTVRNERLARWPCPQTVELWLRRVHKINSLWLSPEMYRTAFQVAPWEERYDPVVSECEACILSRIGGDVQALLDLEISAWSRRKTGTHDPRLLRFTDAWLDWFKTKEDVREKNKDFGREVRSVRKLCLEERRQQRKEREGNSGKKGKGKAPVPRSEGPRPSSASSLQRDYSQAQFVAHVAPRARGPFVNAVPPKDPFAHVFPNPFEHADSRGDEDDDDEDADNERDIVDFYTKRLSQAVGSGQNLRADGMHSAFRSIASDETRNPYTYQPMKRSNTTAGKSHHSGQAAERGHLGRSSSVQGNSSSLRPPTQRKHSTTYSSSVYSQGTTHAEREGAYDTNAPYVPPLRVPAKKPTRTAGPPPTSSKANKFFKRTEPDAEAAWNHHLDKLDTSDSWTDDTVRSEETITPESSARRAARAARTSEDHAQAYRALVGQGNSPTVRPGSSSGRSRRSGSRRRDVPSDRMSQDTQGTNWGNFYK</sequence>
<dbReference type="AlphaFoldDB" id="A0A9N9LHG3"/>
<feature type="region of interest" description="Disordered" evidence="1">
    <location>
        <begin position="363"/>
        <end position="585"/>
    </location>
</feature>
<feature type="compositionally biased region" description="Polar residues" evidence="1">
    <location>
        <begin position="371"/>
        <end position="386"/>
    </location>
</feature>
<feature type="compositionally biased region" description="Basic and acidic residues" evidence="1">
    <location>
        <begin position="562"/>
        <end position="572"/>
    </location>
</feature>
<gene>
    <name evidence="2" type="ORF">HYALB_00008025</name>
</gene>
<accession>A0A9N9LHG3</accession>
<feature type="compositionally biased region" description="Low complexity" evidence="1">
    <location>
        <begin position="403"/>
        <end position="412"/>
    </location>
</feature>
<dbReference type="Proteomes" id="UP000701801">
    <property type="component" value="Unassembled WGS sequence"/>
</dbReference>
<proteinExistence type="predicted"/>
<evidence type="ECO:0000313" key="2">
    <source>
        <dbReference type="EMBL" id="CAG8971631.1"/>
    </source>
</evidence>
<comment type="caution">
    <text evidence="2">The sequence shown here is derived from an EMBL/GenBank/DDBJ whole genome shotgun (WGS) entry which is preliminary data.</text>
</comment>
<keyword evidence="3" id="KW-1185">Reference proteome</keyword>
<evidence type="ECO:0000256" key="1">
    <source>
        <dbReference type="SAM" id="MobiDB-lite"/>
    </source>
</evidence>
<feature type="compositionally biased region" description="Polar residues" evidence="1">
    <location>
        <begin position="423"/>
        <end position="435"/>
    </location>
</feature>
<protein>
    <submittedName>
        <fullName evidence="2">Uncharacterized protein</fullName>
    </submittedName>
</protein>
<reference evidence="2" key="1">
    <citation type="submission" date="2021-07" db="EMBL/GenBank/DDBJ databases">
        <authorList>
            <person name="Durling M."/>
        </authorList>
    </citation>
    <scope>NUCLEOTIDE SEQUENCE</scope>
</reference>
<feature type="region of interest" description="Disordered" evidence="1">
    <location>
        <begin position="305"/>
        <end position="330"/>
    </location>
</feature>